<evidence type="ECO:0000313" key="1">
    <source>
        <dbReference type="Proteomes" id="UP000887565"/>
    </source>
</evidence>
<keyword evidence="1" id="KW-1185">Reference proteome</keyword>
<dbReference type="AlphaFoldDB" id="A0A915KU84"/>
<reference evidence="2" key="1">
    <citation type="submission" date="2022-11" db="UniProtKB">
        <authorList>
            <consortium name="WormBaseParasite"/>
        </authorList>
    </citation>
    <scope>IDENTIFICATION</scope>
</reference>
<sequence>MLTNAGLVILGRNVQYHRWIIFSHASHIPDVAVGKFENIIADNVDDFDNIRQTGRLNFVLLTFKRPSTIRCIIVTVRRAPFHYSCSGRNAIG</sequence>
<accession>A0A915KU84</accession>
<proteinExistence type="predicted"/>
<organism evidence="1 2">
    <name type="scientific">Romanomermis culicivorax</name>
    <name type="common">Nematode worm</name>
    <dbReference type="NCBI Taxonomy" id="13658"/>
    <lineage>
        <taxon>Eukaryota</taxon>
        <taxon>Metazoa</taxon>
        <taxon>Ecdysozoa</taxon>
        <taxon>Nematoda</taxon>
        <taxon>Enoplea</taxon>
        <taxon>Dorylaimia</taxon>
        <taxon>Mermithida</taxon>
        <taxon>Mermithoidea</taxon>
        <taxon>Mermithidae</taxon>
        <taxon>Romanomermis</taxon>
    </lineage>
</organism>
<name>A0A915KU84_ROMCU</name>
<evidence type="ECO:0000313" key="2">
    <source>
        <dbReference type="WBParaSite" id="nRc.2.0.1.t42486-RA"/>
    </source>
</evidence>
<protein>
    <submittedName>
        <fullName evidence="2">Uncharacterized protein</fullName>
    </submittedName>
</protein>
<dbReference type="Proteomes" id="UP000887565">
    <property type="component" value="Unplaced"/>
</dbReference>
<dbReference type="WBParaSite" id="nRc.2.0.1.t42486-RA">
    <property type="protein sequence ID" value="nRc.2.0.1.t42486-RA"/>
    <property type="gene ID" value="nRc.2.0.1.g42486"/>
</dbReference>